<dbReference type="EMBL" id="MWWQ01000019">
    <property type="protein sequence ID" value="OZG48859.1"/>
    <property type="molecule type" value="Genomic_DNA"/>
</dbReference>
<evidence type="ECO:0000313" key="2">
    <source>
        <dbReference type="Proteomes" id="UP000216454"/>
    </source>
</evidence>
<name>A0A261EPS7_9BIFI</name>
<sequence>MKKVTLTYTETNSYEVTLNVPDEATEDTVLDYIDLDDVWNAVESGHAEPIDTPDEQCYLTDIRFIEDTK</sequence>
<comment type="caution">
    <text evidence="1">The sequence shown here is derived from an EMBL/GenBank/DDBJ whole genome shotgun (WGS) entry which is preliminary data.</text>
</comment>
<dbReference type="AlphaFoldDB" id="A0A261EPS7"/>
<reference evidence="1 2" key="1">
    <citation type="journal article" date="2017" name="BMC Genomics">
        <title>Comparative genomic and phylogenomic analyses of the Bifidobacteriaceae family.</title>
        <authorList>
            <person name="Lugli G.A."/>
            <person name="Milani C."/>
            <person name="Turroni F."/>
            <person name="Duranti S."/>
            <person name="Mancabelli L."/>
            <person name="Mangifesta M."/>
            <person name="Ferrario C."/>
            <person name="Modesto M."/>
            <person name="Mattarelli P."/>
            <person name="Jiri K."/>
            <person name="van Sinderen D."/>
            <person name="Ventura M."/>
        </authorList>
    </citation>
    <scope>NUCLEOTIDE SEQUENCE [LARGE SCALE GENOMIC DNA]</scope>
    <source>
        <strain evidence="1 2">DSM 24744</strain>
    </source>
</reference>
<evidence type="ECO:0000313" key="1">
    <source>
        <dbReference type="EMBL" id="OZG48859.1"/>
    </source>
</evidence>
<gene>
    <name evidence="1" type="ORF">PSSU_1683</name>
</gene>
<dbReference type="Proteomes" id="UP000216454">
    <property type="component" value="Unassembled WGS sequence"/>
</dbReference>
<organism evidence="1 2">
    <name type="scientific">Pseudoscardovia suis</name>
    <dbReference type="NCBI Taxonomy" id="987063"/>
    <lineage>
        <taxon>Bacteria</taxon>
        <taxon>Bacillati</taxon>
        <taxon>Actinomycetota</taxon>
        <taxon>Actinomycetes</taxon>
        <taxon>Bifidobacteriales</taxon>
        <taxon>Bifidobacteriaceae</taxon>
        <taxon>Pseudoscardovia</taxon>
    </lineage>
</organism>
<dbReference type="RefSeq" id="WP_094691988.1">
    <property type="nucleotide sequence ID" value="NZ_MWWQ01000019.1"/>
</dbReference>
<proteinExistence type="predicted"/>
<accession>A0A261EPS7</accession>
<protein>
    <submittedName>
        <fullName evidence="1">Uncharacterized protein</fullName>
    </submittedName>
</protein>
<keyword evidence="2" id="KW-1185">Reference proteome</keyword>